<keyword evidence="7" id="KW-0378">Hydrolase</keyword>
<dbReference type="SUPFAM" id="SSF116734">
    <property type="entry name" value="DNA methylase specificity domain"/>
    <property type="match status" value="2"/>
</dbReference>
<accession>A0A2N1UN43</accession>
<dbReference type="Pfam" id="PF02384">
    <property type="entry name" value="N6_Mtase"/>
    <property type="match status" value="1"/>
</dbReference>
<protein>
    <submittedName>
        <fullName evidence="7">Restriction endonuclease subunit S</fullName>
    </submittedName>
</protein>
<dbReference type="InterPro" id="IPR003356">
    <property type="entry name" value="DNA_methylase_A-5"/>
</dbReference>
<dbReference type="SUPFAM" id="SSF53335">
    <property type="entry name" value="S-adenosyl-L-methionine-dependent methyltransferases"/>
    <property type="match status" value="1"/>
</dbReference>
<dbReference type="GO" id="GO:0009307">
    <property type="term" value="P:DNA restriction-modification system"/>
    <property type="evidence" value="ECO:0007669"/>
    <property type="project" value="UniProtKB-KW"/>
</dbReference>
<dbReference type="PANTHER" id="PTHR30408:SF12">
    <property type="entry name" value="TYPE I RESTRICTION ENZYME MJAVIII SPECIFICITY SUBUNIT"/>
    <property type="match status" value="1"/>
</dbReference>
<dbReference type="Gene3D" id="3.90.220.20">
    <property type="entry name" value="DNA methylase specificity domains"/>
    <property type="match status" value="2"/>
</dbReference>
<dbReference type="InterPro" id="IPR044946">
    <property type="entry name" value="Restrct_endonuc_typeI_TRD_sf"/>
</dbReference>
<keyword evidence="3" id="KW-0238">DNA-binding</keyword>
<dbReference type="InterPro" id="IPR052021">
    <property type="entry name" value="Type-I_RS_S_subunit"/>
</dbReference>
<evidence type="ECO:0000256" key="4">
    <source>
        <dbReference type="SAM" id="Coils"/>
    </source>
</evidence>
<dbReference type="Proteomes" id="UP000233414">
    <property type="component" value="Unassembled WGS sequence"/>
</dbReference>
<feature type="coiled-coil region" evidence="4">
    <location>
        <begin position="992"/>
        <end position="1019"/>
    </location>
</feature>
<reference evidence="7 8" key="1">
    <citation type="journal article" date="2017" name="ISME J.">
        <title>Potential for microbial H2 and metal transformations associated with novel bacteria and archaea in deep terrestrial subsurface sediments.</title>
        <authorList>
            <person name="Hernsdorf A.W."/>
            <person name="Amano Y."/>
            <person name="Miyakawa K."/>
            <person name="Ise K."/>
            <person name="Suzuki Y."/>
            <person name="Anantharaman K."/>
            <person name="Probst A."/>
            <person name="Burstein D."/>
            <person name="Thomas B.C."/>
            <person name="Banfield J.F."/>
        </authorList>
    </citation>
    <scope>NUCLEOTIDE SEQUENCE [LARGE SCALE GENOMIC DNA]</scope>
    <source>
        <strain evidence="7">HGW-Kuenenbacteria-1</strain>
    </source>
</reference>
<feature type="domain" description="Type I restriction modification DNA specificity" evidence="5">
    <location>
        <begin position="862"/>
        <end position="1014"/>
    </location>
</feature>
<evidence type="ECO:0000313" key="7">
    <source>
        <dbReference type="EMBL" id="PKL72225.1"/>
    </source>
</evidence>
<dbReference type="PANTHER" id="PTHR30408">
    <property type="entry name" value="TYPE-1 RESTRICTION ENZYME ECOKI SPECIFICITY PROTEIN"/>
    <property type="match status" value="1"/>
</dbReference>
<sequence length="1217" mass="141365">MKKKLIQKIGFSPKENVENIFAKKYNNFIIEVDFNKEQINYGNKIKSESGTTQNFSKEENWVVLECVNRLLEKGYKPEDITLEKRFKVGHGVSGGRVDIFVEKEGKAFLMIECKTFGKEFEKELKNINKDGGQLFTYFQNDTNAEVLMLYTSQLNNEKIEYKNEIIKIEEHYRNAGNVADFYNRWNKITNQNGIFEEWVSTYNFENKSLTKKDLKILKDEDSGFIFNSFLSILRKHSISDKPNAFNKIFNLFLAKILDEQKNDIDELDFQWKEKTDDAIDFQVRLINLHKDGIYAFLQKEIEGISDSDFSAYKTEEERKSKKKKLLIFNNVFAIKEVFDNETFEDNQKVLKEVVELLQQYQIRYPRKQQHLSDFFERLLTTGLKQEAGQFFTPPLITKFIIKSIPLKEYIEKDLDQVISKLPAVIDYAAGSGHFITEIMEAYQDILDKIDIDSLHYPNAKKDAKKWRENPYDWASKYIYGIEKDYRLVKVAKVGCYFYGDGLAQIVYGDGLDNFANSKSFVGLLKENIDDSEKAKFSFVVSNPPYSVSSFKGDLKNLFADKDFTLYKYLTDNSSEIECLFIERTKQLLKEGGIAAVVLPSSILSNTGIYTKAREIILQNFKIIAIAELGSNTFMATGTKTVVLFLRRKNNNIIINLQNSVNNFFDKMQDVTMNGIEKPITKFIKNVWEGINFVDYITLIKKEPNEVICNHEIYKEYKKKIKVKNEKEFWEIVLKKENEKLLYFIIAYNQKVVVVKTGEKDAEKGFLGYEFSNRRGSEGMHPIQRGKTIDECTQLFDTEVFDNPEKASTYIYKAFSGDYDFPISENIAKNISRHNLINMLTFDRVDFEKTILLSAKKKLKIESRWEVKKLSEVAQIDWGNTNLTKSIFKENGRYNVYSATGLDGKTDFFENKEDAIILSAIGARCGRCFYATGKWTAIKNTIVIKNKKNILLRFLFEYINNENYWVKSGTAQPFITVGSAYEQKIPLPPKDIQEKIIDEIKKLEEKEEKNKEEVEKLKNTIPQLIEGKWELVKVGQIANTQYGFTDKATSKGEIRYLRITDLNDNGSINLKNEAKFINPSKETKNQFLLNNNDIVIARSGSVGKSAIYKSNKYEKMIFASYLIRLIIDENKVLPQYLFNFTKTKMYWDQVKANSVIVAQPNLNAEKIKGFKIPLPPLFEQQKVVSKIEKIEEKINELEKELTEIPKQKEEILKKYLEK</sequence>
<evidence type="ECO:0000256" key="1">
    <source>
        <dbReference type="ARBA" id="ARBA00010923"/>
    </source>
</evidence>
<evidence type="ECO:0000259" key="6">
    <source>
        <dbReference type="Pfam" id="PF02384"/>
    </source>
</evidence>
<evidence type="ECO:0000313" key="8">
    <source>
        <dbReference type="Proteomes" id="UP000233414"/>
    </source>
</evidence>
<gene>
    <name evidence="7" type="ORF">CVV26_02425</name>
</gene>
<dbReference type="InterPro" id="IPR029063">
    <property type="entry name" value="SAM-dependent_MTases_sf"/>
</dbReference>
<dbReference type="InterPro" id="IPR002052">
    <property type="entry name" value="DNA_methylase_N6_adenine_CS"/>
</dbReference>
<evidence type="ECO:0000256" key="3">
    <source>
        <dbReference type="ARBA" id="ARBA00023125"/>
    </source>
</evidence>
<feature type="domain" description="DNA methylase adenine-specific" evidence="6">
    <location>
        <begin position="369"/>
        <end position="688"/>
    </location>
</feature>
<dbReference type="AlphaFoldDB" id="A0A2N1UN43"/>
<comment type="similarity">
    <text evidence="1">Belongs to the type-I restriction system S methylase family.</text>
</comment>
<dbReference type="Pfam" id="PF01420">
    <property type="entry name" value="Methylase_S"/>
    <property type="match status" value="2"/>
</dbReference>
<dbReference type="Gene3D" id="3.40.50.150">
    <property type="entry name" value="Vaccinia Virus protein VP39"/>
    <property type="match status" value="1"/>
</dbReference>
<dbReference type="GO" id="GO:0008170">
    <property type="term" value="F:N-methyltransferase activity"/>
    <property type="evidence" value="ECO:0007669"/>
    <property type="project" value="InterPro"/>
</dbReference>
<dbReference type="PRINTS" id="PR00507">
    <property type="entry name" value="N12N6MTFRASE"/>
</dbReference>
<dbReference type="PROSITE" id="PS00092">
    <property type="entry name" value="N6_MTASE"/>
    <property type="match status" value="1"/>
</dbReference>
<keyword evidence="7" id="KW-0540">Nuclease</keyword>
<organism evidence="7 8">
    <name type="scientific">Candidatus Kuenenbacteria bacterium HGW-Kuenenbacteria-1</name>
    <dbReference type="NCBI Taxonomy" id="2013812"/>
    <lineage>
        <taxon>Bacteria</taxon>
        <taxon>Candidatus Kueneniibacteriota</taxon>
    </lineage>
</organism>
<dbReference type="GO" id="GO:0032259">
    <property type="term" value="P:methylation"/>
    <property type="evidence" value="ECO:0007669"/>
    <property type="project" value="InterPro"/>
</dbReference>
<dbReference type="EMBL" id="PGYQ01000011">
    <property type="protein sequence ID" value="PKL72225.1"/>
    <property type="molecule type" value="Genomic_DNA"/>
</dbReference>
<feature type="coiled-coil region" evidence="4">
    <location>
        <begin position="1179"/>
        <end position="1213"/>
    </location>
</feature>
<comment type="caution">
    <text evidence="7">The sequence shown here is derived from an EMBL/GenBank/DDBJ whole genome shotgun (WGS) entry which is preliminary data.</text>
</comment>
<keyword evidence="7" id="KW-0255">Endonuclease</keyword>
<dbReference type="CDD" id="cd17521">
    <property type="entry name" value="RMtype1_S_Sau13435ORF2165P_TRD2-CR2_like"/>
    <property type="match status" value="1"/>
</dbReference>
<dbReference type="GO" id="GO:0004519">
    <property type="term" value="F:endonuclease activity"/>
    <property type="evidence" value="ECO:0007669"/>
    <property type="project" value="UniProtKB-KW"/>
</dbReference>
<feature type="domain" description="Type I restriction modification DNA specificity" evidence="5">
    <location>
        <begin position="1027"/>
        <end position="1201"/>
    </location>
</feature>
<evidence type="ECO:0000256" key="2">
    <source>
        <dbReference type="ARBA" id="ARBA00022747"/>
    </source>
</evidence>
<evidence type="ECO:0000259" key="5">
    <source>
        <dbReference type="Pfam" id="PF01420"/>
    </source>
</evidence>
<dbReference type="InterPro" id="IPR000055">
    <property type="entry name" value="Restrct_endonuc_typeI_TRD"/>
</dbReference>
<proteinExistence type="inferred from homology"/>
<name>A0A2N1UN43_9BACT</name>
<dbReference type="GO" id="GO:0003677">
    <property type="term" value="F:DNA binding"/>
    <property type="evidence" value="ECO:0007669"/>
    <property type="project" value="UniProtKB-KW"/>
</dbReference>
<keyword evidence="4" id="KW-0175">Coiled coil</keyword>
<keyword evidence="2" id="KW-0680">Restriction system</keyword>